<dbReference type="PANTHER" id="PTHR21112:SF0">
    <property type="entry name" value="CHEMOSENSORY PROTEIN A 29A-RELATED"/>
    <property type="match status" value="1"/>
</dbReference>
<dbReference type="STRING" id="74873.A0A084WQH2"/>
<evidence type="ECO:0000313" key="3">
    <source>
        <dbReference type="EnsemblMetazoa" id="ASIC020707-PA"/>
    </source>
</evidence>
<feature type="chain" id="PRO_5001785246" evidence="1">
    <location>
        <begin position="18"/>
        <end position="181"/>
    </location>
</feature>
<dbReference type="AlphaFoldDB" id="A0A084WQH2"/>
<dbReference type="PANTHER" id="PTHR21112">
    <property type="entry name" value="CHEMOSENSORY PROTEIN A 29A-RELATED"/>
    <property type="match status" value="1"/>
</dbReference>
<accession>A0A084WQH2</accession>
<evidence type="ECO:0000256" key="1">
    <source>
        <dbReference type="SAM" id="SignalP"/>
    </source>
</evidence>
<evidence type="ECO:0000313" key="2">
    <source>
        <dbReference type="EMBL" id="KFB52466.1"/>
    </source>
</evidence>
<keyword evidence="4" id="KW-1185">Reference proteome</keyword>
<dbReference type="VEuPathDB" id="VectorBase:ASIS020646"/>
<proteinExistence type="predicted"/>
<dbReference type="Pfam" id="PF06477">
    <property type="entry name" value="DUF1091"/>
    <property type="match status" value="1"/>
</dbReference>
<protein>
    <submittedName>
        <fullName evidence="2">AGAP008958-PA-like protein</fullName>
    </submittedName>
</protein>
<dbReference type="Proteomes" id="UP000030765">
    <property type="component" value="Unassembled WGS sequence"/>
</dbReference>
<reference evidence="2 4" key="1">
    <citation type="journal article" date="2014" name="BMC Genomics">
        <title>Genome sequence of Anopheles sinensis provides insight into genetics basis of mosquito competence for malaria parasites.</title>
        <authorList>
            <person name="Zhou D."/>
            <person name="Zhang D."/>
            <person name="Ding G."/>
            <person name="Shi L."/>
            <person name="Hou Q."/>
            <person name="Ye Y."/>
            <person name="Xu Y."/>
            <person name="Zhou H."/>
            <person name="Xiong C."/>
            <person name="Li S."/>
            <person name="Yu J."/>
            <person name="Hong S."/>
            <person name="Yu X."/>
            <person name="Zou P."/>
            <person name="Chen C."/>
            <person name="Chang X."/>
            <person name="Wang W."/>
            <person name="Lv Y."/>
            <person name="Sun Y."/>
            <person name="Ma L."/>
            <person name="Shen B."/>
            <person name="Zhu C."/>
        </authorList>
    </citation>
    <scope>NUCLEOTIDE SEQUENCE [LARGE SCALE GENOMIC DNA]</scope>
</reference>
<organism evidence="2">
    <name type="scientific">Anopheles sinensis</name>
    <name type="common">Mosquito</name>
    <dbReference type="NCBI Taxonomy" id="74873"/>
    <lineage>
        <taxon>Eukaryota</taxon>
        <taxon>Metazoa</taxon>
        <taxon>Ecdysozoa</taxon>
        <taxon>Arthropoda</taxon>
        <taxon>Hexapoda</taxon>
        <taxon>Insecta</taxon>
        <taxon>Pterygota</taxon>
        <taxon>Neoptera</taxon>
        <taxon>Endopterygota</taxon>
        <taxon>Diptera</taxon>
        <taxon>Nematocera</taxon>
        <taxon>Culicoidea</taxon>
        <taxon>Culicidae</taxon>
        <taxon>Anophelinae</taxon>
        <taxon>Anopheles</taxon>
    </lineage>
</organism>
<dbReference type="VEuPathDB" id="VectorBase:ASIC020707"/>
<sequence>MQQVLFMLSIAILTIDGTVIIFEKFEQTTGFDVYGGTLRVRKYNRTTSVLNGTFLIKVPVDNTFITDNQAYYSSLGNQQWTHYPIKLPRKGACDFLYSIYDDYYKYIEDIVNLPKKGECPITPREAYIINKIFPSSSLPPVLPKGLWKTTVTMSVNDVVRVGFEIILKAYADDYFGSSNVG</sequence>
<keyword evidence="1" id="KW-0732">Signal</keyword>
<feature type="signal peptide" evidence="1">
    <location>
        <begin position="1"/>
        <end position="17"/>
    </location>
</feature>
<reference evidence="3" key="2">
    <citation type="submission" date="2020-05" db="UniProtKB">
        <authorList>
            <consortium name="EnsemblMetazoa"/>
        </authorList>
    </citation>
    <scope>IDENTIFICATION</scope>
</reference>
<dbReference type="EMBL" id="KE525396">
    <property type="protein sequence ID" value="KFB52466.1"/>
    <property type="molecule type" value="Genomic_DNA"/>
</dbReference>
<evidence type="ECO:0000313" key="4">
    <source>
        <dbReference type="Proteomes" id="UP000030765"/>
    </source>
</evidence>
<name>A0A084WQH2_ANOSI</name>
<dbReference type="InterPro" id="IPR010512">
    <property type="entry name" value="DUF1091"/>
</dbReference>
<gene>
    <name evidence="2" type="ORF">ZHAS_00020707</name>
</gene>
<dbReference type="EnsemblMetazoa" id="ASIC020707-RA">
    <property type="protein sequence ID" value="ASIC020707-PA"/>
    <property type="gene ID" value="ASIC020707"/>
</dbReference>
<dbReference type="EMBL" id="ATLV01025609">
    <property type="status" value="NOT_ANNOTATED_CDS"/>
    <property type="molecule type" value="Genomic_DNA"/>
</dbReference>
<dbReference type="OMA" id="TGFDVYG"/>
<dbReference type="OrthoDB" id="7925769at2759"/>